<dbReference type="RefSeq" id="WP_144909513.1">
    <property type="nucleotide sequence ID" value="NZ_VLLI01000001.1"/>
</dbReference>
<name>A0A562UGD9_9SPHI</name>
<gene>
    <name evidence="1" type="ORF">JN11_00635</name>
</gene>
<sequence length="112" mass="13150">MKYLQLTFYSFTGIKKIIDLGDFSYAEWIVYDNDVPKYHINLYTELKSDMMINSILNKKENTIEGILKNINTQYGTKLSLTTRPLIMLLKKEELVELDLGTLPEQWVKNIIQ</sequence>
<organism evidence="1 2">
    <name type="scientific">Mucilaginibacter frigoritolerans</name>
    <dbReference type="NCBI Taxonomy" id="652788"/>
    <lineage>
        <taxon>Bacteria</taxon>
        <taxon>Pseudomonadati</taxon>
        <taxon>Bacteroidota</taxon>
        <taxon>Sphingobacteriia</taxon>
        <taxon>Sphingobacteriales</taxon>
        <taxon>Sphingobacteriaceae</taxon>
        <taxon>Mucilaginibacter</taxon>
    </lineage>
</organism>
<dbReference type="OrthoDB" id="798465at2"/>
<evidence type="ECO:0000313" key="1">
    <source>
        <dbReference type="EMBL" id="TWJ04912.1"/>
    </source>
</evidence>
<evidence type="ECO:0000313" key="2">
    <source>
        <dbReference type="Proteomes" id="UP000317010"/>
    </source>
</evidence>
<dbReference type="EMBL" id="VLLI01000001">
    <property type="protein sequence ID" value="TWJ04912.1"/>
    <property type="molecule type" value="Genomic_DNA"/>
</dbReference>
<proteinExistence type="predicted"/>
<keyword evidence="2" id="KW-1185">Reference proteome</keyword>
<reference evidence="1 2" key="1">
    <citation type="submission" date="2019-07" db="EMBL/GenBank/DDBJ databases">
        <title>Genomic Encyclopedia of Archaeal and Bacterial Type Strains, Phase II (KMG-II): from individual species to whole genera.</title>
        <authorList>
            <person name="Goeker M."/>
        </authorList>
    </citation>
    <scope>NUCLEOTIDE SEQUENCE [LARGE SCALE GENOMIC DNA]</scope>
    <source>
        <strain evidence="1 2">ATCC BAA-1854</strain>
    </source>
</reference>
<accession>A0A562UGD9</accession>
<dbReference type="AlphaFoldDB" id="A0A562UGD9"/>
<dbReference type="Proteomes" id="UP000317010">
    <property type="component" value="Unassembled WGS sequence"/>
</dbReference>
<protein>
    <submittedName>
        <fullName evidence="1">Uncharacterized protein</fullName>
    </submittedName>
</protein>
<comment type="caution">
    <text evidence="1">The sequence shown here is derived from an EMBL/GenBank/DDBJ whole genome shotgun (WGS) entry which is preliminary data.</text>
</comment>